<evidence type="ECO:0000256" key="5">
    <source>
        <dbReference type="ARBA" id="ARBA00023172"/>
    </source>
</evidence>
<evidence type="ECO:0000256" key="1">
    <source>
        <dbReference type="ARBA" id="ARBA00003065"/>
    </source>
</evidence>
<evidence type="ECO:0000256" key="7">
    <source>
        <dbReference type="ARBA" id="ARBA00033409"/>
    </source>
</evidence>
<keyword evidence="4 8" id="KW-0227">DNA damage</keyword>
<dbReference type="PANTHER" id="PTHR33991">
    <property type="entry name" value="DNA REPAIR PROTEIN RECO"/>
    <property type="match status" value="1"/>
</dbReference>
<evidence type="ECO:0000259" key="9">
    <source>
        <dbReference type="Pfam" id="PF11967"/>
    </source>
</evidence>
<dbReference type="NCBIfam" id="TIGR00613">
    <property type="entry name" value="reco"/>
    <property type="match status" value="1"/>
</dbReference>
<keyword evidence="5 8" id="KW-0233">DNA recombination</keyword>
<dbReference type="RefSeq" id="WP_127028351.1">
    <property type="nucleotide sequence ID" value="NZ_RYFG02000109.1"/>
</dbReference>
<evidence type="ECO:0000256" key="2">
    <source>
        <dbReference type="ARBA" id="ARBA00007452"/>
    </source>
</evidence>
<evidence type="ECO:0000256" key="6">
    <source>
        <dbReference type="ARBA" id="ARBA00023204"/>
    </source>
</evidence>
<dbReference type="InterPro" id="IPR037278">
    <property type="entry name" value="ARFGAP/RecO"/>
</dbReference>
<dbReference type="Proteomes" id="UP000733744">
    <property type="component" value="Unassembled WGS sequence"/>
</dbReference>
<sequence>MTEPAVYLQPAFILQHRKYRETSLIIDVLTRDFGRVSLLAKGVRKAKSKTAGLLQPFIPLLISYFGKAELKTLTDVELQPASPIPGDNRACSRPAYGIHSVPGDIIQPLGELKGLALYCGFYVNELIGYFLHKYDPHPEVFDYYSRCLSRLSDGANIEAALREFELDLLQVVGYGLPLEYDVNDHPIGSFKKYDFNVGQGAVEALNGQFSGKALQALNARKLTDSQVLVEAKILMRMVIDVYLQGKQLKSRAVINEIIKHTSAERDL</sequence>
<name>A0ABY3C8I2_9GAMM</name>
<evidence type="ECO:0000256" key="4">
    <source>
        <dbReference type="ARBA" id="ARBA00022763"/>
    </source>
</evidence>
<dbReference type="SUPFAM" id="SSF50249">
    <property type="entry name" value="Nucleic acid-binding proteins"/>
    <property type="match status" value="1"/>
</dbReference>
<proteinExistence type="inferred from homology"/>
<keyword evidence="6 8" id="KW-0234">DNA repair</keyword>
<protein>
    <recommendedName>
        <fullName evidence="3 8">DNA repair protein RecO</fullName>
    </recommendedName>
    <alternativeName>
        <fullName evidence="7 8">Recombination protein O</fullName>
    </alternativeName>
</protein>
<dbReference type="Gene3D" id="2.40.50.140">
    <property type="entry name" value="Nucleic acid-binding proteins"/>
    <property type="match status" value="1"/>
</dbReference>
<comment type="function">
    <text evidence="1 8">Involved in DNA repair and RecF pathway recombination.</text>
</comment>
<dbReference type="SUPFAM" id="SSF57863">
    <property type="entry name" value="ArfGap/RecO-like zinc finger"/>
    <property type="match status" value="1"/>
</dbReference>
<dbReference type="InterPro" id="IPR022572">
    <property type="entry name" value="DNA_rep/recomb_RecO_N"/>
</dbReference>
<dbReference type="InterPro" id="IPR012340">
    <property type="entry name" value="NA-bd_OB-fold"/>
</dbReference>
<reference evidence="10 11" key="1">
    <citation type="journal article" date="2019" name="Antonie Van Leeuwenhoek">
        <title>Description of 'Ca. Methylobacter oryzae' KRF1, a novel species from the environmentally important Methylobacter clade 2.</title>
        <authorList>
            <person name="Khatri K."/>
            <person name="Mohite J.A."/>
            <person name="Pandit P.S."/>
            <person name="Bahulikar R."/>
            <person name="Rahalkar M.C."/>
        </authorList>
    </citation>
    <scope>NUCLEOTIDE SEQUENCE [LARGE SCALE GENOMIC DNA]</scope>
    <source>
        <strain evidence="10 11">KRF1</strain>
    </source>
</reference>
<feature type="domain" description="DNA replication/recombination mediator RecO N-terminal" evidence="9">
    <location>
        <begin position="8"/>
        <end position="78"/>
    </location>
</feature>
<keyword evidence="11" id="KW-1185">Reference proteome</keyword>
<evidence type="ECO:0000256" key="3">
    <source>
        <dbReference type="ARBA" id="ARBA00021310"/>
    </source>
</evidence>
<dbReference type="HAMAP" id="MF_00201">
    <property type="entry name" value="RecO"/>
    <property type="match status" value="1"/>
</dbReference>
<dbReference type="Pfam" id="PF02565">
    <property type="entry name" value="RecO_C"/>
    <property type="match status" value="1"/>
</dbReference>
<evidence type="ECO:0000313" key="10">
    <source>
        <dbReference type="EMBL" id="TRW92113.1"/>
    </source>
</evidence>
<comment type="caution">
    <text evidence="10">The sequence shown here is derived from an EMBL/GenBank/DDBJ whole genome shotgun (WGS) entry which is preliminary data.</text>
</comment>
<gene>
    <name evidence="8 10" type="primary">recO</name>
    <name evidence="10" type="ORF">EKO24_015735</name>
</gene>
<accession>A0ABY3C8I2</accession>
<evidence type="ECO:0000313" key="11">
    <source>
        <dbReference type="Proteomes" id="UP000733744"/>
    </source>
</evidence>
<dbReference type="EMBL" id="RYFG02000109">
    <property type="protein sequence ID" value="TRW92113.1"/>
    <property type="molecule type" value="Genomic_DNA"/>
</dbReference>
<comment type="similarity">
    <text evidence="2 8">Belongs to the RecO family.</text>
</comment>
<evidence type="ECO:0000256" key="8">
    <source>
        <dbReference type="HAMAP-Rule" id="MF_00201"/>
    </source>
</evidence>
<dbReference type="PANTHER" id="PTHR33991:SF1">
    <property type="entry name" value="DNA REPAIR PROTEIN RECO"/>
    <property type="match status" value="1"/>
</dbReference>
<dbReference type="InterPro" id="IPR042242">
    <property type="entry name" value="RecO_C"/>
</dbReference>
<organism evidence="10 11">
    <name type="scientific">Candidatus Methylobacter oryzae</name>
    <dbReference type="NCBI Taxonomy" id="2497749"/>
    <lineage>
        <taxon>Bacteria</taxon>
        <taxon>Pseudomonadati</taxon>
        <taxon>Pseudomonadota</taxon>
        <taxon>Gammaproteobacteria</taxon>
        <taxon>Methylococcales</taxon>
        <taxon>Methylococcaceae</taxon>
        <taxon>Methylobacter</taxon>
    </lineage>
</organism>
<dbReference type="InterPro" id="IPR003717">
    <property type="entry name" value="RecO"/>
</dbReference>
<dbReference type="Gene3D" id="1.20.1440.120">
    <property type="entry name" value="Recombination protein O, C-terminal domain"/>
    <property type="match status" value="1"/>
</dbReference>
<dbReference type="Pfam" id="PF11967">
    <property type="entry name" value="RecO_N"/>
    <property type="match status" value="1"/>
</dbReference>